<gene>
    <name evidence="3" type="ORF">DWE98_06740</name>
</gene>
<sequence length="157" mass="16880">MSKALKDSSVIVAIIIAAALVYWDSLKLKAGTYDPLGSGTMPRIVAVAIIVLSLVALYQTFYGTPIPKLMTPGMPEEEDFERRPWLAVIVSAYLIACVILLYLKVPFGISSSLFLFASSLSIKRFDKASILPSAALSLAVGFGLTYLFGALFGVDLP</sequence>
<keyword evidence="4" id="KW-1185">Reference proteome</keyword>
<name>A0A370LAE5_9HYPH</name>
<dbReference type="OrthoDB" id="9984766at2"/>
<accession>A0A370LAE5</accession>
<dbReference type="InterPro" id="IPR009936">
    <property type="entry name" value="DUF1468"/>
</dbReference>
<feature type="transmembrane region" description="Helical" evidence="1">
    <location>
        <begin position="6"/>
        <end position="23"/>
    </location>
</feature>
<organism evidence="3 4">
    <name type="scientific">Bosea caraganae</name>
    <dbReference type="NCBI Taxonomy" id="2763117"/>
    <lineage>
        <taxon>Bacteria</taxon>
        <taxon>Pseudomonadati</taxon>
        <taxon>Pseudomonadota</taxon>
        <taxon>Alphaproteobacteria</taxon>
        <taxon>Hyphomicrobiales</taxon>
        <taxon>Boseaceae</taxon>
        <taxon>Bosea</taxon>
    </lineage>
</organism>
<feature type="transmembrane region" description="Helical" evidence="1">
    <location>
        <begin position="84"/>
        <end position="103"/>
    </location>
</feature>
<feature type="transmembrane region" description="Helical" evidence="1">
    <location>
        <begin position="130"/>
        <end position="154"/>
    </location>
</feature>
<keyword evidence="1" id="KW-0812">Transmembrane</keyword>
<evidence type="ECO:0000313" key="3">
    <source>
        <dbReference type="EMBL" id="RDJ28272.1"/>
    </source>
</evidence>
<dbReference type="Proteomes" id="UP000255207">
    <property type="component" value="Unassembled WGS sequence"/>
</dbReference>
<reference evidence="4" key="1">
    <citation type="submission" date="2018-07" db="EMBL/GenBank/DDBJ databases">
        <authorList>
            <person name="Safronova V.I."/>
            <person name="Chirak E.R."/>
            <person name="Sazanova A.L."/>
        </authorList>
    </citation>
    <scope>NUCLEOTIDE SEQUENCE [LARGE SCALE GENOMIC DNA]</scope>
    <source>
        <strain evidence="4">RCAM04685</strain>
    </source>
</reference>
<proteinExistence type="predicted"/>
<keyword evidence="1" id="KW-1133">Transmembrane helix</keyword>
<feature type="transmembrane region" description="Helical" evidence="1">
    <location>
        <begin position="44"/>
        <end position="64"/>
    </location>
</feature>
<evidence type="ECO:0000313" key="4">
    <source>
        <dbReference type="Proteomes" id="UP000255207"/>
    </source>
</evidence>
<keyword evidence="1" id="KW-0472">Membrane</keyword>
<protein>
    <recommendedName>
        <fullName evidence="2">DUF1468 domain-containing protein</fullName>
    </recommendedName>
</protein>
<evidence type="ECO:0000256" key="1">
    <source>
        <dbReference type="SAM" id="Phobius"/>
    </source>
</evidence>
<dbReference type="EMBL" id="QQTP01000002">
    <property type="protein sequence ID" value="RDJ28272.1"/>
    <property type="molecule type" value="Genomic_DNA"/>
</dbReference>
<evidence type="ECO:0000259" key="2">
    <source>
        <dbReference type="Pfam" id="PF07331"/>
    </source>
</evidence>
<dbReference type="Pfam" id="PF07331">
    <property type="entry name" value="TctB"/>
    <property type="match status" value="1"/>
</dbReference>
<comment type="caution">
    <text evidence="3">The sequence shown here is derived from an EMBL/GenBank/DDBJ whole genome shotgun (WGS) entry which is preliminary data.</text>
</comment>
<dbReference type="RefSeq" id="WP_114828397.1">
    <property type="nucleotide sequence ID" value="NZ_QQTO01000037.1"/>
</dbReference>
<dbReference type="AlphaFoldDB" id="A0A370LAE5"/>
<feature type="domain" description="DUF1468" evidence="2">
    <location>
        <begin position="11"/>
        <end position="157"/>
    </location>
</feature>